<dbReference type="eggNOG" id="COG1514">
    <property type="taxonomic scope" value="Bacteria"/>
</dbReference>
<dbReference type="PANTHER" id="PTHR36039">
    <property type="match status" value="1"/>
</dbReference>
<sequence>MYALIALFDEEFNDYIRTIWKDLFDKKLSSYAYEVEGREPHLTLASFEKGDISCVIDMLEKFEVNKSIELQFNGVSAFLNSSMVTLLPVKTPHLAHFHQKLHQILGNYSTKDSLYHPLNWVPHVTIANRIDKEKFPYTFEYCMSHCKPIEGNVLTIKLIKVCENEPIISLFEKKLKIR</sequence>
<dbReference type="AlphaFoldDB" id="A0A1G6BY20"/>
<dbReference type="RefSeq" id="WP_018163669.1">
    <property type="nucleotide sequence ID" value="NZ_FMXP01000015.1"/>
</dbReference>
<evidence type="ECO:0000313" key="2">
    <source>
        <dbReference type="Proteomes" id="UP000182508"/>
    </source>
</evidence>
<keyword evidence="1" id="KW-0436">Ligase</keyword>
<keyword evidence="2" id="KW-1185">Reference proteome</keyword>
<name>A0A1G6BY20_9STRE</name>
<dbReference type="InterPro" id="IPR009097">
    <property type="entry name" value="Cyclic_Pdiesterase"/>
</dbReference>
<dbReference type="SUPFAM" id="SSF55144">
    <property type="entry name" value="LigT-like"/>
    <property type="match status" value="1"/>
</dbReference>
<dbReference type="PANTHER" id="PTHR36039:SF2">
    <property type="entry name" value="RNA LIGASE_CYCLIC NUCLEOTIDE PHOSPHODIESTERASE FAMILY PROTEIN"/>
    <property type="match status" value="1"/>
</dbReference>
<gene>
    <name evidence="1" type="ORF">SAMN02910293_01278</name>
</gene>
<accession>A0A1G6BY20</accession>
<dbReference type="GO" id="GO:0016874">
    <property type="term" value="F:ligase activity"/>
    <property type="evidence" value="ECO:0007669"/>
    <property type="project" value="UniProtKB-KW"/>
</dbReference>
<evidence type="ECO:0000313" key="1">
    <source>
        <dbReference type="EMBL" id="SDB25499.1"/>
    </source>
</evidence>
<reference evidence="1 2" key="1">
    <citation type="submission" date="2016-10" db="EMBL/GenBank/DDBJ databases">
        <authorList>
            <person name="de Groot N.N."/>
        </authorList>
    </citation>
    <scope>NUCLEOTIDE SEQUENCE [LARGE SCALE GENOMIC DNA]</scope>
    <source>
        <strain evidence="1 2">A-4</strain>
    </source>
</reference>
<dbReference type="Proteomes" id="UP000182508">
    <property type="component" value="Unassembled WGS sequence"/>
</dbReference>
<protein>
    <submittedName>
        <fullName evidence="1">2'-5' RNA ligase</fullName>
    </submittedName>
</protein>
<dbReference type="Gene3D" id="3.90.1140.10">
    <property type="entry name" value="Cyclic phosphodiesterase"/>
    <property type="match status" value="1"/>
</dbReference>
<dbReference type="EMBL" id="FMXP01000015">
    <property type="protein sequence ID" value="SDB25499.1"/>
    <property type="molecule type" value="Genomic_DNA"/>
</dbReference>
<dbReference type="Pfam" id="PF13563">
    <property type="entry name" value="2_5_RNA_ligase2"/>
    <property type="match status" value="1"/>
</dbReference>
<organism evidence="1 2">
    <name type="scientific">Streptococcus henryi</name>
    <dbReference type="NCBI Taxonomy" id="439219"/>
    <lineage>
        <taxon>Bacteria</taxon>
        <taxon>Bacillati</taxon>
        <taxon>Bacillota</taxon>
        <taxon>Bacilli</taxon>
        <taxon>Lactobacillales</taxon>
        <taxon>Streptococcaceae</taxon>
        <taxon>Streptococcus</taxon>
    </lineage>
</organism>
<proteinExistence type="predicted"/>